<feature type="compositionally biased region" description="Basic and acidic residues" evidence="4">
    <location>
        <begin position="201"/>
        <end position="210"/>
    </location>
</feature>
<evidence type="ECO:0000313" key="6">
    <source>
        <dbReference type="Proteomes" id="UP000024533"/>
    </source>
</evidence>
<feature type="compositionally biased region" description="Acidic residues" evidence="4">
    <location>
        <begin position="211"/>
        <end position="227"/>
    </location>
</feature>
<dbReference type="InterPro" id="IPR036770">
    <property type="entry name" value="Ankyrin_rpt-contain_sf"/>
</dbReference>
<dbReference type="SMART" id="SM00248">
    <property type="entry name" value="ANK"/>
    <property type="match status" value="2"/>
</dbReference>
<dbReference type="OMA" id="THLECVK"/>
<dbReference type="GO" id="GO:0085020">
    <property type="term" value="P:protein K6-linked ubiquitination"/>
    <property type="evidence" value="ECO:0007669"/>
    <property type="project" value="TreeGrafter"/>
</dbReference>
<name>A0A059JBB5_TRIIM</name>
<dbReference type="AlphaFoldDB" id="A0A059JBB5"/>
<dbReference type="Gene3D" id="1.25.40.20">
    <property type="entry name" value="Ankyrin repeat-containing domain"/>
    <property type="match status" value="1"/>
</dbReference>
<dbReference type="PROSITE" id="PS50297">
    <property type="entry name" value="ANK_REP_REGION"/>
    <property type="match status" value="1"/>
</dbReference>
<dbReference type="Proteomes" id="UP000024533">
    <property type="component" value="Unassembled WGS sequence"/>
</dbReference>
<feature type="repeat" description="ANK" evidence="3">
    <location>
        <begin position="107"/>
        <end position="139"/>
    </location>
</feature>
<dbReference type="EMBL" id="AOKY01000231">
    <property type="protein sequence ID" value="KDB24983.1"/>
    <property type="molecule type" value="Genomic_DNA"/>
</dbReference>
<sequence length="227" mass="24476">MATTDVVSLPFEAVDDLIYDARAGDLESLKADITKFSQEYNCSPADIIKAAIDTEDESEGGTGSCLLHWPAANGNAEILNYLLSLLKTENGAQDPSNLQFINHKNHSGNTPLHWAALNTHLECVKALVEAGADIILKNNAGHDAVFVAEQSDWNATATTQEEDKKKDAAEDEANVEEAESSTPRETTKGQQVVEWLLTCEKGSDMEKSAVDDADVPMAEDDAGPSKQ</sequence>
<feature type="compositionally biased region" description="Acidic residues" evidence="4">
    <location>
        <begin position="169"/>
        <end position="179"/>
    </location>
</feature>
<protein>
    <submittedName>
        <fullName evidence="5">Uncharacterized protein</fullName>
    </submittedName>
</protein>
<dbReference type="STRING" id="1215338.A0A059JBB5"/>
<dbReference type="SUPFAM" id="SSF48403">
    <property type="entry name" value="Ankyrin repeat"/>
    <property type="match status" value="1"/>
</dbReference>
<evidence type="ECO:0000256" key="4">
    <source>
        <dbReference type="SAM" id="MobiDB-lite"/>
    </source>
</evidence>
<dbReference type="PANTHER" id="PTHR24171">
    <property type="entry name" value="ANKYRIN REPEAT DOMAIN-CONTAINING PROTEIN 39-RELATED"/>
    <property type="match status" value="1"/>
</dbReference>
<keyword evidence="1" id="KW-0677">Repeat</keyword>
<feature type="compositionally biased region" description="Polar residues" evidence="4">
    <location>
        <begin position="180"/>
        <end position="190"/>
    </location>
</feature>
<gene>
    <name evidence="5" type="ORF">H109_03192</name>
</gene>
<dbReference type="GO" id="GO:0004842">
    <property type="term" value="F:ubiquitin-protein transferase activity"/>
    <property type="evidence" value="ECO:0007669"/>
    <property type="project" value="TreeGrafter"/>
</dbReference>
<feature type="region of interest" description="Disordered" evidence="4">
    <location>
        <begin position="153"/>
        <end position="227"/>
    </location>
</feature>
<comment type="caution">
    <text evidence="5">The sequence shown here is derived from an EMBL/GenBank/DDBJ whole genome shotgun (WGS) entry which is preliminary data.</text>
</comment>
<proteinExistence type="predicted"/>
<keyword evidence="6" id="KW-1185">Reference proteome</keyword>
<evidence type="ECO:0000256" key="3">
    <source>
        <dbReference type="PROSITE-ProRule" id="PRU00023"/>
    </source>
</evidence>
<dbReference type="PANTHER" id="PTHR24171:SF8">
    <property type="entry name" value="BRCA1-ASSOCIATED RING DOMAIN PROTEIN 1"/>
    <property type="match status" value="1"/>
</dbReference>
<evidence type="ECO:0000256" key="2">
    <source>
        <dbReference type="ARBA" id="ARBA00023043"/>
    </source>
</evidence>
<evidence type="ECO:0000256" key="1">
    <source>
        <dbReference type="ARBA" id="ARBA00022737"/>
    </source>
</evidence>
<accession>A0A059JBB5</accession>
<evidence type="ECO:0000313" key="5">
    <source>
        <dbReference type="EMBL" id="KDB24983.1"/>
    </source>
</evidence>
<organism evidence="5 6">
    <name type="scientific">Trichophyton interdigitale (strain MR816)</name>
    <dbReference type="NCBI Taxonomy" id="1215338"/>
    <lineage>
        <taxon>Eukaryota</taxon>
        <taxon>Fungi</taxon>
        <taxon>Dikarya</taxon>
        <taxon>Ascomycota</taxon>
        <taxon>Pezizomycotina</taxon>
        <taxon>Eurotiomycetes</taxon>
        <taxon>Eurotiomycetidae</taxon>
        <taxon>Onygenales</taxon>
        <taxon>Arthrodermataceae</taxon>
        <taxon>Trichophyton</taxon>
    </lineage>
</organism>
<dbReference type="OrthoDB" id="10057496at2759"/>
<dbReference type="PROSITE" id="PS50088">
    <property type="entry name" value="ANK_REPEAT"/>
    <property type="match status" value="1"/>
</dbReference>
<keyword evidence="2 3" id="KW-0040">ANK repeat</keyword>
<reference evidence="5 6" key="1">
    <citation type="submission" date="2014-02" db="EMBL/GenBank/DDBJ databases">
        <title>The Genome Sequence of Trichophyton interdigitale MR816.</title>
        <authorList>
            <consortium name="The Broad Institute Genomics Platform"/>
            <person name="Cuomo C.A."/>
            <person name="White T.C."/>
            <person name="Graser Y."/>
            <person name="Martinez-Rossi N."/>
            <person name="Heitman J."/>
            <person name="Young S.K."/>
            <person name="Zeng Q."/>
            <person name="Gargeya S."/>
            <person name="Abouelleil A."/>
            <person name="Alvarado L."/>
            <person name="Chapman S.B."/>
            <person name="Gainer-Dewar J."/>
            <person name="Goldberg J."/>
            <person name="Griggs A."/>
            <person name="Gujja S."/>
            <person name="Hansen M."/>
            <person name="Howarth C."/>
            <person name="Imamovic A."/>
            <person name="Larimer J."/>
            <person name="Martinez D."/>
            <person name="Murphy C."/>
            <person name="Pearson M.D."/>
            <person name="Persinoti G."/>
            <person name="Poon T."/>
            <person name="Priest M."/>
            <person name="Roberts A.D."/>
            <person name="Saif S."/>
            <person name="Shea T.D."/>
            <person name="Sykes S.N."/>
            <person name="Wortman J."/>
            <person name="Nusbaum C."/>
            <person name="Birren B."/>
        </authorList>
    </citation>
    <scope>NUCLEOTIDE SEQUENCE [LARGE SCALE GENOMIC DNA]</scope>
    <source>
        <strain evidence="5 6">MR816</strain>
    </source>
</reference>
<dbReference type="HOGENOM" id="CLU_000134_20_0_1"/>
<dbReference type="InterPro" id="IPR002110">
    <property type="entry name" value="Ankyrin_rpt"/>
</dbReference>
<dbReference type="Pfam" id="PF12796">
    <property type="entry name" value="Ank_2"/>
    <property type="match status" value="1"/>
</dbReference>